<accession>A0AAV7KTR2</accession>
<sequence length="100" mass="11484">MHIGNSWHNAPLQRETLETEEALRSFEKCHLEVQTEILKTREAVAADVEHLRCFNYCNYMVRTHAERDRAGLLLTCLANPAKQGSLIVELATDEGGRLYW</sequence>
<gene>
    <name evidence="1" type="ORF">NDU88_003034</name>
</gene>
<reference evidence="1" key="1">
    <citation type="journal article" date="2022" name="bioRxiv">
        <title>Sequencing and chromosome-scale assembly of the giantPleurodeles waltlgenome.</title>
        <authorList>
            <person name="Brown T."/>
            <person name="Elewa A."/>
            <person name="Iarovenko S."/>
            <person name="Subramanian E."/>
            <person name="Araus A.J."/>
            <person name="Petzold A."/>
            <person name="Susuki M."/>
            <person name="Suzuki K.-i.T."/>
            <person name="Hayashi T."/>
            <person name="Toyoda A."/>
            <person name="Oliveira C."/>
            <person name="Osipova E."/>
            <person name="Leigh N.D."/>
            <person name="Simon A."/>
            <person name="Yun M.H."/>
        </authorList>
    </citation>
    <scope>NUCLEOTIDE SEQUENCE</scope>
    <source>
        <strain evidence="1">20211129_DDA</strain>
        <tissue evidence="1">Liver</tissue>
    </source>
</reference>
<name>A0AAV7KTR2_PLEWA</name>
<dbReference type="EMBL" id="JANPWB010000016">
    <property type="protein sequence ID" value="KAJ1082871.1"/>
    <property type="molecule type" value="Genomic_DNA"/>
</dbReference>
<evidence type="ECO:0000313" key="1">
    <source>
        <dbReference type="EMBL" id="KAJ1082871.1"/>
    </source>
</evidence>
<dbReference type="AlphaFoldDB" id="A0AAV7KTR2"/>
<keyword evidence="2" id="KW-1185">Reference proteome</keyword>
<dbReference type="Proteomes" id="UP001066276">
    <property type="component" value="Chromosome 12"/>
</dbReference>
<organism evidence="1 2">
    <name type="scientific">Pleurodeles waltl</name>
    <name type="common">Iberian ribbed newt</name>
    <dbReference type="NCBI Taxonomy" id="8319"/>
    <lineage>
        <taxon>Eukaryota</taxon>
        <taxon>Metazoa</taxon>
        <taxon>Chordata</taxon>
        <taxon>Craniata</taxon>
        <taxon>Vertebrata</taxon>
        <taxon>Euteleostomi</taxon>
        <taxon>Amphibia</taxon>
        <taxon>Batrachia</taxon>
        <taxon>Caudata</taxon>
        <taxon>Salamandroidea</taxon>
        <taxon>Salamandridae</taxon>
        <taxon>Pleurodelinae</taxon>
        <taxon>Pleurodeles</taxon>
    </lineage>
</organism>
<comment type="caution">
    <text evidence="1">The sequence shown here is derived from an EMBL/GenBank/DDBJ whole genome shotgun (WGS) entry which is preliminary data.</text>
</comment>
<evidence type="ECO:0000313" key="2">
    <source>
        <dbReference type="Proteomes" id="UP001066276"/>
    </source>
</evidence>
<proteinExistence type="predicted"/>
<protein>
    <submittedName>
        <fullName evidence="1">Uncharacterized protein</fullName>
    </submittedName>
</protein>